<dbReference type="SUPFAM" id="SSF52833">
    <property type="entry name" value="Thioredoxin-like"/>
    <property type="match status" value="1"/>
</dbReference>
<dbReference type="Proteomes" id="UP001597032">
    <property type="component" value="Unassembled WGS sequence"/>
</dbReference>
<dbReference type="InterPro" id="IPR036249">
    <property type="entry name" value="Thioredoxin-like_sf"/>
</dbReference>
<dbReference type="PROSITE" id="PS51352">
    <property type="entry name" value="THIOREDOXIN_2"/>
    <property type="match status" value="1"/>
</dbReference>
<keyword evidence="2" id="KW-0201">Cytochrome c-type biogenesis</keyword>
<accession>A0ABW2Z2T0</accession>
<dbReference type="CDD" id="cd02966">
    <property type="entry name" value="TlpA_like_family"/>
    <property type="match status" value="1"/>
</dbReference>
<evidence type="ECO:0000256" key="2">
    <source>
        <dbReference type="ARBA" id="ARBA00022748"/>
    </source>
</evidence>
<dbReference type="PANTHER" id="PTHR42852:SF6">
    <property type="entry name" value="THIOL:DISULFIDE INTERCHANGE PROTEIN DSBE"/>
    <property type="match status" value="1"/>
</dbReference>
<keyword evidence="7" id="KW-1185">Reference proteome</keyword>
<dbReference type="Gene3D" id="3.40.30.10">
    <property type="entry name" value="Glutaredoxin"/>
    <property type="match status" value="1"/>
</dbReference>
<evidence type="ECO:0000256" key="1">
    <source>
        <dbReference type="ARBA" id="ARBA00004196"/>
    </source>
</evidence>
<evidence type="ECO:0000256" key="4">
    <source>
        <dbReference type="ARBA" id="ARBA00023284"/>
    </source>
</evidence>
<evidence type="ECO:0000259" key="5">
    <source>
        <dbReference type="PROSITE" id="PS51352"/>
    </source>
</evidence>
<keyword evidence="3" id="KW-1015">Disulfide bond</keyword>
<dbReference type="EMBL" id="JBHTIC010000005">
    <property type="protein sequence ID" value="MFD0761153.1"/>
    <property type="molecule type" value="Genomic_DNA"/>
</dbReference>
<comment type="subcellular location">
    <subcellularLocation>
        <location evidence="1">Cell envelope</location>
    </subcellularLocation>
</comment>
<sequence length="474" mass="55108">MLLVLTSCSEKKTITPENNTINIQGKLSGYDQSQGLMTYDEYDLLKKTRKNKFDIDSTGYFNFDITIEKPIKATLDFGRVMIKGNGNNRYVYLFLNPGDSIYIESDMDIISDKDIIKKTLKLKGSGAVNSTFANKEDYTFNSYTQRRNNNYTFIVEKQAADYTKTIDSIKEAKLKYLKEYQKTHQLSEKLVEVYKDEYENLAIIRKFNYPSSHEGYTNGEIAVLPDNYYDFVKDFKISDHLEEKGLPYLRFLHFYITNKLNLEKAQGKDPEFLDFVDQELKGKAKYIYLAYSLGTDFKAEVYNQFGKNCPYTDLALIVADKYGHLEKMLPGKPSPLFNLLDINDKKITSTDLFSKSFTYIDLWATWCKPCIAEFPSLYKLKEEYKDKNIKFVSLSIDKNKQDWIEYVTEHNLEGIQLWVDPENKKIIDDGFNITMIPRFVLLDPQGKILNANAPKPSNDKDIRKIFDTILNEKN</sequence>
<name>A0ABW2Z2T0_9FLAO</name>
<evidence type="ECO:0000313" key="6">
    <source>
        <dbReference type="EMBL" id="MFD0761153.1"/>
    </source>
</evidence>
<reference evidence="7" key="1">
    <citation type="journal article" date="2019" name="Int. J. Syst. Evol. Microbiol.">
        <title>The Global Catalogue of Microorganisms (GCM) 10K type strain sequencing project: providing services to taxonomists for standard genome sequencing and annotation.</title>
        <authorList>
            <consortium name="The Broad Institute Genomics Platform"/>
            <consortium name="The Broad Institute Genome Sequencing Center for Infectious Disease"/>
            <person name="Wu L."/>
            <person name="Ma J."/>
        </authorList>
    </citation>
    <scope>NUCLEOTIDE SEQUENCE [LARGE SCALE GENOMIC DNA]</scope>
    <source>
        <strain evidence="7">CCUG 60022</strain>
    </source>
</reference>
<feature type="domain" description="Thioredoxin" evidence="5">
    <location>
        <begin position="328"/>
        <end position="471"/>
    </location>
</feature>
<comment type="caution">
    <text evidence="6">The sequence shown here is derived from an EMBL/GenBank/DDBJ whole genome shotgun (WGS) entry which is preliminary data.</text>
</comment>
<dbReference type="InterPro" id="IPR050553">
    <property type="entry name" value="Thioredoxin_ResA/DsbE_sf"/>
</dbReference>
<gene>
    <name evidence="6" type="ORF">ACFQZW_03580</name>
</gene>
<evidence type="ECO:0000313" key="7">
    <source>
        <dbReference type="Proteomes" id="UP001597032"/>
    </source>
</evidence>
<dbReference type="InterPro" id="IPR013766">
    <property type="entry name" value="Thioredoxin_domain"/>
</dbReference>
<dbReference type="InterPro" id="IPR012336">
    <property type="entry name" value="Thioredoxin-like_fold"/>
</dbReference>
<dbReference type="PANTHER" id="PTHR42852">
    <property type="entry name" value="THIOL:DISULFIDE INTERCHANGE PROTEIN DSBE"/>
    <property type="match status" value="1"/>
</dbReference>
<dbReference type="Pfam" id="PF13905">
    <property type="entry name" value="Thioredoxin_8"/>
    <property type="match status" value="1"/>
</dbReference>
<keyword evidence="4" id="KW-0676">Redox-active center</keyword>
<evidence type="ECO:0000256" key="3">
    <source>
        <dbReference type="ARBA" id="ARBA00023157"/>
    </source>
</evidence>
<protein>
    <submittedName>
        <fullName evidence="6">TlpA family protein disulfide reductase</fullName>
    </submittedName>
</protein>
<proteinExistence type="predicted"/>
<organism evidence="6 7">
    <name type="scientific">Lutibacter aestuarii</name>
    <dbReference type="NCBI Taxonomy" id="861111"/>
    <lineage>
        <taxon>Bacteria</taxon>
        <taxon>Pseudomonadati</taxon>
        <taxon>Bacteroidota</taxon>
        <taxon>Flavobacteriia</taxon>
        <taxon>Flavobacteriales</taxon>
        <taxon>Flavobacteriaceae</taxon>
        <taxon>Lutibacter</taxon>
    </lineage>
</organism>